<dbReference type="InterPro" id="IPR041347">
    <property type="entry name" value="MftR_C"/>
</dbReference>
<evidence type="ECO:0000256" key="4">
    <source>
        <dbReference type="PROSITE-ProRule" id="PRU00335"/>
    </source>
</evidence>
<evidence type="ECO:0000313" key="6">
    <source>
        <dbReference type="EMBL" id="OAJ68700.1"/>
    </source>
</evidence>
<evidence type="ECO:0000256" key="2">
    <source>
        <dbReference type="ARBA" id="ARBA00023125"/>
    </source>
</evidence>
<keyword evidence="1" id="KW-0805">Transcription regulation</keyword>
<evidence type="ECO:0000256" key="3">
    <source>
        <dbReference type="ARBA" id="ARBA00023163"/>
    </source>
</evidence>
<accession>A0A1B6VNA9</accession>
<dbReference type="PROSITE" id="PS01081">
    <property type="entry name" value="HTH_TETR_1"/>
    <property type="match status" value="1"/>
</dbReference>
<dbReference type="PATRIC" id="fig|38307.3.peg.1446"/>
<dbReference type="PANTHER" id="PTHR30055">
    <property type="entry name" value="HTH-TYPE TRANSCRIPTIONAL REGULATOR RUTR"/>
    <property type="match status" value="1"/>
</dbReference>
<proteinExistence type="predicted"/>
<sequence length="212" mass="24094">MMDGEQDKKKDLGRRQSKKDRTATALAWEALRLFSTQGYEETSVEQIAEAANVSRRTLFRYFSGKGDIILAWTSDMTQAFNDAIASASPDASLQDMVLLALLPVVRRITANREYAYALVQLLEHEPALRSVSLQKYEEWEEALARALMDRLPPTDMPSLAARLIARTAIATYRTAVDEWMKTEGRTDLEHILRRAFTFHPLLWMEDSPLSLG</sequence>
<dbReference type="Proteomes" id="UP000077786">
    <property type="component" value="Unassembled WGS sequence"/>
</dbReference>
<dbReference type="PANTHER" id="PTHR30055:SF238">
    <property type="entry name" value="MYCOFACTOCIN BIOSYNTHESIS TRANSCRIPTIONAL REGULATOR MFTR-RELATED"/>
    <property type="match status" value="1"/>
</dbReference>
<dbReference type="EMBL" id="LUTU01000005">
    <property type="protein sequence ID" value="OAJ68700.1"/>
    <property type="molecule type" value="Genomic_DNA"/>
</dbReference>
<dbReference type="GO" id="GO:0000976">
    <property type="term" value="F:transcription cis-regulatory region binding"/>
    <property type="evidence" value="ECO:0007669"/>
    <property type="project" value="TreeGrafter"/>
</dbReference>
<dbReference type="PROSITE" id="PS50977">
    <property type="entry name" value="HTH_TETR_2"/>
    <property type="match status" value="1"/>
</dbReference>
<dbReference type="Pfam" id="PF00440">
    <property type="entry name" value="TetR_N"/>
    <property type="match status" value="1"/>
</dbReference>
<evidence type="ECO:0000259" key="5">
    <source>
        <dbReference type="PROSITE" id="PS50977"/>
    </source>
</evidence>
<dbReference type="Gene3D" id="1.10.10.60">
    <property type="entry name" value="Homeodomain-like"/>
    <property type="match status" value="1"/>
</dbReference>
<dbReference type="InterPro" id="IPR009057">
    <property type="entry name" value="Homeodomain-like_sf"/>
</dbReference>
<keyword evidence="3" id="KW-0804">Transcription</keyword>
<protein>
    <submittedName>
        <fullName evidence="6">Transcriptional regulator</fullName>
    </submittedName>
</protein>
<dbReference type="PRINTS" id="PR00455">
    <property type="entry name" value="HTHTETR"/>
</dbReference>
<dbReference type="Gene3D" id="1.10.357.10">
    <property type="entry name" value="Tetracycline Repressor, domain 2"/>
    <property type="match status" value="1"/>
</dbReference>
<dbReference type="GO" id="GO:0003700">
    <property type="term" value="F:DNA-binding transcription factor activity"/>
    <property type="evidence" value="ECO:0007669"/>
    <property type="project" value="TreeGrafter"/>
</dbReference>
<dbReference type="RefSeq" id="WP_046899482.1">
    <property type="nucleotide sequence ID" value="NZ_JBDNTQ010000061.1"/>
</dbReference>
<dbReference type="OrthoDB" id="9811084at2"/>
<dbReference type="InterPro" id="IPR050109">
    <property type="entry name" value="HTH-type_TetR-like_transc_reg"/>
</dbReference>
<dbReference type="Pfam" id="PF17754">
    <property type="entry name" value="TetR_C_14"/>
    <property type="match status" value="1"/>
</dbReference>
<name>A0A1B6VNA9_9PROT</name>
<feature type="domain" description="HTH tetR-type" evidence="5">
    <location>
        <begin position="20"/>
        <end position="80"/>
    </location>
</feature>
<dbReference type="SUPFAM" id="SSF46689">
    <property type="entry name" value="Homeodomain-like"/>
    <property type="match status" value="1"/>
</dbReference>
<feature type="DNA-binding region" description="H-T-H motif" evidence="4">
    <location>
        <begin position="43"/>
        <end position="62"/>
    </location>
</feature>
<gene>
    <name evidence="6" type="ORF">A0123_01408</name>
</gene>
<evidence type="ECO:0000313" key="7">
    <source>
        <dbReference type="Proteomes" id="UP000077786"/>
    </source>
</evidence>
<dbReference type="AlphaFoldDB" id="A0A1B6VNA9"/>
<dbReference type="InterPro" id="IPR001647">
    <property type="entry name" value="HTH_TetR"/>
</dbReference>
<comment type="caution">
    <text evidence="6">The sequence shown here is derived from an EMBL/GenBank/DDBJ whole genome shotgun (WGS) entry which is preliminary data.</text>
</comment>
<reference evidence="6 7" key="1">
    <citation type="submission" date="2016-03" db="EMBL/GenBank/DDBJ databases">
        <title>Draft genome sequence of Gluconobacter cerinus strain CECT 9110.</title>
        <authorList>
            <person name="Sainz F."/>
            <person name="Mas A."/>
            <person name="Torija M.J."/>
        </authorList>
    </citation>
    <scope>NUCLEOTIDE SEQUENCE [LARGE SCALE GENOMIC DNA]</scope>
    <source>
        <strain evidence="6 7">CECT 9110</strain>
    </source>
</reference>
<evidence type="ECO:0000256" key="1">
    <source>
        <dbReference type="ARBA" id="ARBA00023015"/>
    </source>
</evidence>
<keyword evidence="2 4" id="KW-0238">DNA-binding</keyword>
<dbReference type="InterPro" id="IPR023772">
    <property type="entry name" value="DNA-bd_HTH_TetR-type_CS"/>
</dbReference>
<organism evidence="6 7">
    <name type="scientific">Gluconobacter cerinus</name>
    <dbReference type="NCBI Taxonomy" id="38307"/>
    <lineage>
        <taxon>Bacteria</taxon>
        <taxon>Pseudomonadati</taxon>
        <taxon>Pseudomonadota</taxon>
        <taxon>Alphaproteobacteria</taxon>
        <taxon>Acetobacterales</taxon>
        <taxon>Acetobacteraceae</taxon>
        <taxon>Gluconobacter</taxon>
    </lineage>
</organism>